<evidence type="ECO:0000256" key="1">
    <source>
        <dbReference type="SAM" id="Coils"/>
    </source>
</evidence>
<name>A0A151B2A8_9CLOT</name>
<evidence type="ECO:0000313" key="2">
    <source>
        <dbReference type="EMBL" id="KYH34045.1"/>
    </source>
</evidence>
<feature type="coiled-coil region" evidence="1">
    <location>
        <begin position="230"/>
        <end position="257"/>
    </location>
</feature>
<dbReference type="STRING" id="1121338.CLTEP_20460"/>
<dbReference type="EMBL" id="LTBA01000028">
    <property type="protein sequence ID" value="KYH34045.1"/>
    <property type="molecule type" value="Genomic_DNA"/>
</dbReference>
<keyword evidence="1" id="KW-0175">Coiled coil</keyword>
<dbReference type="Pfam" id="PF12784">
    <property type="entry name" value="PDDEXK_2"/>
    <property type="match status" value="1"/>
</dbReference>
<dbReference type="RefSeq" id="WP_242863910.1">
    <property type="nucleotide sequence ID" value="NZ_LTBA01000028.1"/>
</dbReference>
<proteinExistence type="predicted"/>
<dbReference type="PANTHER" id="PTHR41317:SF1">
    <property type="entry name" value="PD-(D_E)XK NUCLEASE FAMILY TRANSPOSASE"/>
    <property type="match status" value="1"/>
</dbReference>
<dbReference type="NCBIfam" id="TIGR01784">
    <property type="entry name" value="T_den_put_tspse"/>
    <property type="match status" value="1"/>
</dbReference>
<evidence type="ECO:0000313" key="3">
    <source>
        <dbReference type="Proteomes" id="UP000075531"/>
    </source>
</evidence>
<accession>A0A151B2A8</accession>
<dbReference type="PATRIC" id="fig|1121338.3.peg.2133"/>
<dbReference type="AlphaFoldDB" id="A0A151B2A8"/>
<dbReference type="Proteomes" id="UP000075531">
    <property type="component" value="Unassembled WGS sequence"/>
</dbReference>
<gene>
    <name evidence="2" type="ORF">CLTEP_20460</name>
</gene>
<keyword evidence="3" id="KW-1185">Reference proteome</keyword>
<dbReference type="InterPro" id="IPR010106">
    <property type="entry name" value="RpnA"/>
</dbReference>
<protein>
    <submittedName>
        <fullName evidence="2">PD-(D/E)XK nuclease family transposase</fullName>
    </submittedName>
</protein>
<reference evidence="2 3" key="1">
    <citation type="submission" date="2016-02" db="EMBL/GenBank/DDBJ databases">
        <title>Genome sequence of Clostridium tepidiprofundi DSM 19306.</title>
        <authorList>
            <person name="Poehlein A."/>
            <person name="Daniel R."/>
        </authorList>
    </citation>
    <scope>NUCLEOTIDE SEQUENCE [LARGE SCALE GENOMIC DNA]</scope>
    <source>
        <strain evidence="2 3">DSM 19306</strain>
    </source>
</reference>
<comment type="caution">
    <text evidence="2">The sequence shown here is derived from an EMBL/GenBank/DDBJ whole genome shotgun (WGS) entry which is preliminary data.</text>
</comment>
<organism evidence="2 3">
    <name type="scientific">Clostridium tepidiprofundi DSM 19306</name>
    <dbReference type="NCBI Taxonomy" id="1121338"/>
    <lineage>
        <taxon>Bacteria</taxon>
        <taxon>Bacillati</taxon>
        <taxon>Bacillota</taxon>
        <taxon>Clostridia</taxon>
        <taxon>Eubacteriales</taxon>
        <taxon>Clostridiaceae</taxon>
        <taxon>Clostridium</taxon>
    </lineage>
</organism>
<sequence length="335" mass="39405">MKQTIFVASGVEFVLIKNTNTFQKIVKIQQKLRYNISIGKGDIMERLKPLNDFIFKKLFGENEVKDNLIAFLNAVLDRKDRDRLVTLEIIDNKELTRELVNDKTAILDVRARTEDGTQIDIEVQLTNQHNMDKRTLFYWGRIFNETIVKGEDYKNLSKVITINILDFNYIKLDKFHTKFHLWEDEAKDYMLTDLVEIHFIEIPKFNELKVKNLKEDRLQRWLTFFNKDISEEKLKELIEMDKDIKRVEERLEYLSSDAKTIEIYKAREKSLHERANMISSAREEGIKEGMEKGIKEGIKEGIFKTAKNLLVMGMDEDTVSKATGLSVEEIKNLKQ</sequence>
<dbReference type="PANTHER" id="PTHR41317">
    <property type="entry name" value="PD-(D_E)XK NUCLEASE FAMILY TRANSPOSASE"/>
    <property type="match status" value="1"/>
</dbReference>